<evidence type="ECO:0000313" key="2">
    <source>
        <dbReference type="EMBL" id="KAK5964493.1"/>
    </source>
</evidence>
<evidence type="ECO:0000259" key="1">
    <source>
        <dbReference type="Pfam" id="PF21892"/>
    </source>
</evidence>
<dbReference type="Pfam" id="PF21892">
    <property type="entry name" value="TMEM145_N"/>
    <property type="match status" value="1"/>
</dbReference>
<dbReference type="PANTHER" id="PTHR23252:SF24">
    <property type="entry name" value="TRANSMEMBRANE PROTEIN 145"/>
    <property type="match status" value="1"/>
</dbReference>
<sequence>MIIGFLSNLETNIPILVTFIVSIVTAKRSFGIISTSEDFSYLDRFCFQSATGHLDYSLTYPANFVVPSLLLYYDSKDQWIRAYKELSACEERRDVLTNHSLDPAVIRLDPYDRSMNAFGARCRLITDVFGSDWVNCRGTRTFQSMRSRWWFLALSACEDENFENKTSGLHVEYELFMTNGEPNEVLRYQFSDDEW</sequence>
<dbReference type="Proteomes" id="UP001331761">
    <property type="component" value="Unassembled WGS sequence"/>
</dbReference>
<reference evidence="2 3" key="1">
    <citation type="submission" date="2019-10" db="EMBL/GenBank/DDBJ databases">
        <title>Assembly and Annotation for the nematode Trichostrongylus colubriformis.</title>
        <authorList>
            <person name="Martin J."/>
        </authorList>
    </citation>
    <scope>NUCLEOTIDE SEQUENCE [LARGE SCALE GENOMIC DNA]</scope>
    <source>
        <strain evidence="2">G859</strain>
        <tissue evidence="2">Whole worm</tissue>
    </source>
</reference>
<evidence type="ECO:0000313" key="3">
    <source>
        <dbReference type="Proteomes" id="UP001331761"/>
    </source>
</evidence>
<comment type="caution">
    <text evidence="2">The sequence shown here is derived from an EMBL/GenBank/DDBJ whole genome shotgun (WGS) entry which is preliminary data.</text>
</comment>
<dbReference type="AlphaFoldDB" id="A0AAN8FIB1"/>
<accession>A0AAN8FIB1</accession>
<feature type="non-terminal residue" evidence="2">
    <location>
        <position position="195"/>
    </location>
</feature>
<keyword evidence="3" id="KW-1185">Reference proteome</keyword>
<proteinExistence type="predicted"/>
<organism evidence="2 3">
    <name type="scientific">Trichostrongylus colubriformis</name>
    <name type="common">Black scour worm</name>
    <dbReference type="NCBI Taxonomy" id="6319"/>
    <lineage>
        <taxon>Eukaryota</taxon>
        <taxon>Metazoa</taxon>
        <taxon>Ecdysozoa</taxon>
        <taxon>Nematoda</taxon>
        <taxon>Chromadorea</taxon>
        <taxon>Rhabditida</taxon>
        <taxon>Rhabditina</taxon>
        <taxon>Rhabditomorpha</taxon>
        <taxon>Strongyloidea</taxon>
        <taxon>Trichostrongylidae</taxon>
        <taxon>Trichostrongylus</taxon>
    </lineage>
</organism>
<dbReference type="InterPro" id="IPR047831">
    <property type="entry name" value="GPR180/TMEM145"/>
</dbReference>
<gene>
    <name evidence="2" type="ORF">GCK32_005444</name>
</gene>
<dbReference type="InterPro" id="IPR053880">
    <property type="entry name" value="GPR180-like_N"/>
</dbReference>
<protein>
    <recommendedName>
        <fullName evidence="1">GPR180-like N-terminal domain-containing protein</fullName>
    </recommendedName>
</protein>
<name>A0AAN8FIB1_TRICO</name>
<dbReference type="PANTHER" id="PTHR23252">
    <property type="entry name" value="INTIMAL THICKNESS RECEPTOR-RELATED"/>
    <property type="match status" value="1"/>
</dbReference>
<dbReference type="EMBL" id="WIXE01025739">
    <property type="protein sequence ID" value="KAK5964493.1"/>
    <property type="molecule type" value="Genomic_DNA"/>
</dbReference>
<feature type="domain" description="GPR180-like N-terminal" evidence="1">
    <location>
        <begin position="31"/>
        <end position="173"/>
    </location>
</feature>